<dbReference type="EMBL" id="BNDW01000117">
    <property type="protein sequence ID" value="GHI27473.1"/>
    <property type="molecule type" value="Genomic_DNA"/>
</dbReference>
<feature type="region of interest" description="Disordered" evidence="1">
    <location>
        <begin position="1"/>
        <end position="26"/>
    </location>
</feature>
<evidence type="ECO:0000256" key="1">
    <source>
        <dbReference type="SAM" id="MobiDB-lite"/>
    </source>
</evidence>
<keyword evidence="3" id="KW-1185">Reference proteome</keyword>
<accession>A0ABQ3PR26</accession>
<protein>
    <submittedName>
        <fullName evidence="2">Uncharacterized protein</fullName>
    </submittedName>
</protein>
<evidence type="ECO:0000313" key="3">
    <source>
        <dbReference type="Proteomes" id="UP001052739"/>
    </source>
</evidence>
<evidence type="ECO:0000313" key="2">
    <source>
        <dbReference type="EMBL" id="GHI27473.1"/>
    </source>
</evidence>
<gene>
    <name evidence="2" type="ORF">Shyd_88440</name>
</gene>
<name>A0ABQ3PR26_9ACTN</name>
<organism evidence="2 3">
    <name type="scientific">Streptomyces hydrogenans</name>
    <dbReference type="NCBI Taxonomy" id="1873719"/>
    <lineage>
        <taxon>Bacteria</taxon>
        <taxon>Bacillati</taxon>
        <taxon>Actinomycetota</taxon>
        <taxon>Actinomycetes</taxon>
        <taxon>Kitasatosporales</taxon>
        <taxon>Streptomycetaceae</taxon>
        <taxon>Streptomyces</taxon>
    </lineage>
</organism>
<proteinExistence type="predicted"/>
<reference evidence="2" key="1">
    <citation type="submission" date="2024-05" db="EMBL/GenBank/DDBJ databases">
        <title>Whole genome shotgun sequence of Streptomyces hydrogenans NBRC 13475.</title>
        <authorList>
            <person name="Komaki H."/>
            <person name="Tamura T."/>
        </authorList>
    </citation>
    <scope>NUCLEOTIDE SEQUENCE</scope>
    <source>
        <strain evidence="2">NBRC 13475</strain>
    </source>
</reference>
<sequence>MCDGRIDATVTPPFLSGPAGSHRPHRAAHGARIALELTEQATHMTTYQMLRVEPHGFAPAPALPPSRRLDAR</sequence>
<comment type="caution">
    <text evidence="2">The sequence shown here is derived from an EMBL/GenBank/DDBJ whole genome shotgun (WGS) entry which is preliminary data.</text>
</comment>
<dbReference type="Proteomes" id="UP001052739">
    <property type="component" value="Unassembled WGS sequence"/>
</dbReference>